<dbReference type="InterPro" id="IPR000847">
    <property type="entry name" value="LysR_HTH_N"/>
</dbReference>
<dbReference type="PANTHER" id="PTHR30579">
    <property type="entry name" value="TRANSCRIPTIONAL REGULATOR"/>
    <property type="match status" value="1"/>
</dbReference>
<evidence type="ECO:0000256" key="3">
    <source>
        <dbReference type="ARBA" id="ARBA00023125"/>
    </source>
</evidence>
<dbReference type="InterPro" id="IPR017685">
    <property type="entry name" value="ArgP"/>
</dbReference>
<dbReference type="InterPro" id="IPR005119">
    <property type="entry name" value="LysR_subst-bd"/>
</dbReference>
<dbReference type="GO" id="GO:0003677">
    <property type="term" value="F:DNA binding"/>
    <property type="evidence" value="ECO:0007669"/>
    <property type="project" value="UniProtKB-KW"/>
</dbReference>
<dbReference type="PROSITE" id="PS50931">
    <property type="entry name" value="HTH_LYSR"/>
    <property type="match status" value="1"/>
</dbReference>
<dbReference type="SUPFAM" id="SSF53850">
    <property type="entry name" value="Periplasmic binding protein-like II"/>
    <property type="match status" value="1"/>
</dbReference>
<keyword evidence="4" id="KW-0804">Transcription</keyword>
<dbReference type="OrthoDB" id="3252676at2"/>
<gene>
    <name evidence="6" type="ORF">VPAL9027_01366</name>
</gene>
<evidence type="ECO:0000313" key="7">
    <source>
        <dbReference type="Proteomes" id="UP000189475"/>
    </source>
</evidence>
<reference evidence="6 7" key="1">
    <citation type="submission" date="2017-02" db="EMBL/GenBank/DDBJ databases">
        <authorList>
            <person name="Peterson S.W."/>
        </authorList>
    </citation>
    <scope>NUCLEOTIDE SEQUENCE [LARGE SCALE GENOMIC DNA]</scope>
    <source>
        <strain evidence="6 7">CECT 9027</strain>
    </source>
</reference>
<evidence type="ECO:0000256" key="1">
    <source>
        <dbReference type="ARBA" id="ARBA00009437"/>
    </source>
</evidence>
<dbReference type="InterPro" id="IPR036390">
    <property type="entry name" value="WH_DNA-bd_sf"/>
</dbReference>
<dbReference type="Gene3D" id="1.10.10.10">
    <property type="entry name" value="Winged helix-like DNA-binding domain superfamily/Winged helix DNA-binding domain"/>
    <property type="match status" value="1"/>
</dbReference>
<dbReference type="PANTHER" id="PTHR30579:SF2">
    <property type="entry name" value="HTH-TYPE TRANSCRIPTIONAL REGULATOR ARGP"/>
    <property type="match status" value="1"/>
</dbReference>
<dbReference type="GO" id="GO:0003700">
    <property type="term" value="F:DNA-binding transcription factor activity"/>
    <property type="evidence" value="ECO:0007669"/>
    <property type="project" value="InterPro"/>
</dbReference>
<keyword evidence="3" id="KW-0238">DNA-binding</keyword>
<accession>A0A1R4B3A7</accession>
<dbReference type="PRINTS" id="PR00039">
    <property type="entry name" value="HTHLYSR"/>
</dbReference>
<keyword evidence="2" id="KW-0805">Transcription regulation</keyword>
<dbReference type="InterPro" id="IPR036388">
    <property type="entry name" value="WH-like_DNA-bd_sf"/>
</dbReference>
<comment type="similarity">
    <text evidence="1">Belongs to the LysR transcriptional regulatory family.</text>
</comment>
<dbReference type="Pfam" id="PF00126">
    <property type="entry name" value="HTH_1"/>
    <property type="match status" value="1"/>
</dbReference>
<dbReference type="SUPFAM" id="SSF46785">
    <property type="entry name" value="Winged helix' DNA-binding domain"/>
    <property type="match status" value="1"/>
</dbReference>
<dbReference type="RefSeq" id="WP_077313473.1">
    <property type="nucleotide sequence ID" value="NZ_AP024887.1"/>
</dbReference>
<evidence type="ECO:0000259" key="5">
    <source>
        <dbReference type="PROSITE" id="PS50931"/>
    </source>
</evidence>
<dbReference type="Proteomes" id="UP000189475">
    <property type="component" value="Unassembled WGS sequence"/>
</dbReference>
<dbReference type="NCBIfam" id="NF002964">
    <property type="entry name" value="PRK03635.1"/>
    <property type="match status" value="1"/>
</dbReference>
<proteinExistence type="inferred from homology"/>
<evidence type="ECO:0000313" key="6">
    <source>
        <dbReference type="EMBL" id="SJL83400.1"/>
    </source>
</evidence>
<dbReference type="InterPro" id="IPR050176">
    <property type="entry name" value="LTTR"/>
</dbReference>
<dbReference type="AlphaFoldDB" id="A0A1R4B3A7"/>
<evidence type="ECO:0000256" key="4">
    <source>
        <dbReference type="ARBA" id="ARBA00023163"/>
    </source>
</evidence>
<protein>
    <submittedName>
        <fullName evidence="6">Putative HTH-type transcriptional regulator/MT2039</fullName>
    </submittedName>
</protein>
<dbReference type="Pfam" id="PF03466">
    <property type="entry name" value="LysR_substrate"/>
    <property type="match status" value="1"/>
</dbReference>
<organism evidence="6 7">
    <name type="scientific">Vibrio palustris</name>
    <dbReference type="NCBI Taxonomy" id="1918946"/>
    <lineage>
        <taxon>Bacteria</taxon>
        <taxon>Pseudomonadati</taxon>
        <taxon>Pseudomonadota</taxon>
        <taxon>Gammaproteobacteria</taxon>
        <taxon>Vibrionales</taxon>
        <taxon>Vibrionaceae</taxon>
        <taxon>Vibrio</taxon>
    </lineage>
</organism>
<sequence>MSLLSPQIIAFITVIEETSFERAAKRLSVTPSAISQRIKQLEDRLGQLLIVRQFPCKPTPAGTQLLTRVKPMSLLESEVMADFLPDEPAAAHTNILSIAVNEDSLSTWLLKALQPLYHAHGYQFDIRVDNEDFTLEHLRNGQVIGALTSKPKALQGCTVHKLGNMRYCAVATSEMYHRYFRHGLTVDAFQHAPMIDYDHKDFLQKRFIEKVTGRDVLPQQVHYVPSATGIVEAAKLGMGWCVTLDGLLGDSLTTQQLVNIAPDVSLYEPLYWQHAGVRSRVLAHITQAITKEASQFLYP</sequence>
<keyword evidence="7" id="KW-1185">Reference proteome</keyword>
<dbReference type="Gene3D" id="3.40.190.290">
    <property type="match status" value="1"/>
</dbReference>
<name>A0A1R4B3A7_9VIBR</name>
<evidence type="ECO:0000256" key="2">
    <source>
        <dbReference type="ARBA" id="ARBA00023015"/>
    </source>
</evidence>
<dbReference type="NCBIfam" id="TIGR03298">
    <property type="entry name" value="argP"/>
    <property type="match status" value="1"/>
</dbReference>
<feature type="domain" description="HTH lysR-type" evidence="5">
    <location>
        <begin position="1"/>
        <end position="59"/>
    </location>
</feature>
<dbReference type="EMBL" id="FUFT01000002">
    <property type="protein sequence ID" value="SJL83400.1"/>
    <property type="molecule type" value="Genomic_DNA"/>
</dbReference>
<dbReference type="NCBIfam" id="NF009888">
    <property type="entry name" value="PRK13348.1"/>
    <property type="match status" value="1"/>
</dbReference>